<evidence type="ECO:0000259" key="3">
    <source>
        <dbReference type="PROSITE" id="PS50853"/>
    </source>
</evidence>
<feature type="coiled-coil region" evidence="1">
    <location>
        <begin position="833"/>
        <end position="860"/>
    </location>
</feature>
<proteinExistence type="predicted"/>
<evidence type="ECO:0000313" key="4">
    <source>
        <dbReference type="EMBL" id="QDK21156.1"/>
    </source>
</evidence>
<evidence type="ECO:0000256" key="2">
    <source>
        <dbReference type="SAM" id="MobiDB-lite"/>
    </source>
</evidence>
<dbReference type="CDD" id="cd00063">
    <property type="entry name" value="FN3"/>
    <property type="match status" value="1"/>
</dbReference>
<dbReference type="EMBL" id="CP035382">
    <property type="protein sequence ID" value="QDK21156.1"/>
    <property type="molecule type" value="Genomic_DNA"/>
</dbReference>
<evidence type="ECO:0000256" key="1">
    <source>
        <dbReference type="SAM" id="Coils"/>
    </source>
</evidence>
<dbReference type="InterPro" id="IPR055385">
    <property type="entry name" value="GpJ_HDII-ins2"/>
</dbReference>
<feature type="domain" description="Fibronectin type-III" evidence="3">
    <location>
        <begin position="623"/>
        <end position="717"/>
    </location>
</feature>
<dbReference type="InterPro" id="IPR015406">
    <property type="entry name" value="GpJ_CSF"/>
</dbReference>
<evidence type="ECO:0000313" key="5">
    <source>
        <dbReference type="Proteomes" id="UP000317812"/>
    </source>
</evidence>
<keyword evidence="1" id="KW-0175">Coiled coil</keyword>
<organism evidence="4 5">
    <name type="scientific">Leclercia adecarboxylata</name>
    <dbReference type="NCBI Taxonomy" id="83655"/>
    <lineage>
        <taxon>Bacteria</taxon>
        <taxon>Pseudomonadati</taxon>
        <taxon>Pseudomonadota</taxon>
        <taxon>Gammaproteobacteria</taxon>
        <taxon>Enterobacterales</taxon>
        <taxon>Enterobacteriaceae</taxon>
        <taxon>Leclercia</taxon>
    </lineage>
</organism>
<gene>
    <name evidence="4" type="ORF">ES815_23720</name>
</gene>
<dbReference type="SUPFAM" id="SSF49265">
    <property type="entry name" value="Fibronectin type III"/>
    <property type="match status" value="1"/>
</dbReference>
<dbReference type="PANTHER" id="PTHR36251">
    <property type="entry name" value="FELS-1 PROPHAGE HOST SPECIFICITY PROTEIN-RELATED"/>
    <property type="match status" value="1"/>
</dbReference>
<protein>
    <submittedName>
        <fullName evidence="4">DUF1983 domain-containing protein</fullName>
    </submittedName>
</protein>
<dbReference type="Gene3D" id="2.60.40.10">
    <property type="entry name" value="Immunoglobulins"/>
    <property type="match status" value="1"/>
</dbReference>
<dbReference type="PROSITE" id="PS50853">
    <property type="entry name" value="FN3"/>
    <property type="match status" value="1"/>
</dbReference>
<name>A0AAP9DE66_9ENTR</name>
<dbReference type="Proteomes" id="UP000317812">
    <property type="component" value="Chromosome"/>
</dbReference>
<dbReference type="Pfam" id="PF24801">
    <property type="entry name" value="FNIII-A_GpJ"/>
    <property type="match status" value="1"/>
</dbReference>
<accession>A0AAP9DE66</accession>
<dbReference type="InterPro" id="IPR053171">
    <property type="entry name" value="Viral_Tip_Attach_Protein"/>
</dbReference>
<sequence length="1634" mass="175581">MVNATAIRGRKGGGSSSRTPTEQPDDLQSVAKAKILIALGEGEFSGQLSGKNIYLDGTPLENADGSQNFSGVAWEFRSGTQAQQYIQGIPGTENEITVGTEVSSATAWTRTFTNTQLSAVRLRLKWPSLFKQENDGDLVGYSINYAIDLQTDGGTWQTVLNTSVTGKTTSGYERSHRIDLPQAGSGWTIRLRKITADANSAKIGDTMTLQSFTEVIDAKLRYPNTALLYIEFDSSQFNGSIPQISCEPRGRVIRVPDTYNPETRTYTGTWTGSFKWAWTDNPAWIFYDLVVSDRFGLGHRLTAANIDKWTLYQVAQYCDQLVPDGKGGSGTEPRYICNVYIQDRNDAYTVLRDFAAIFRGMTYWGGDQIVALADMPRDVDYSYTRANVVDGRFTYSSSTAKTRYTTALVSWSDPSNAYADAMEPVFEQALVARYGFNQLEMTAIGCTGQSEANRKGRWGILTNNKDRVVSFDVGLDGNIPQPGYIIAVADEMLSGKVTGGRISAVNGRVITLDRAPDAKAGHRLIINLPSGASQARTIQAVNGKAVTVSTAYSETPQAESVWVAESDELYAQQYRVISISDNNDGTFTVTGAAHDPDKYARIDTGAIIDQRPVSVIPPGNQFAPVNIIISSYSMVNQGISIETMRASWDPAPNAIAYEAQWRRNDGNWVNVPRSSTTSFEVAAIYAGRYLVRVRAINAAEISSSWATSLEVTLTGKTGAPPVPINFRTTPLLWGVQLDWDFPANTADTLQTEIQYSTDAAGTNAMLLTDVPYPQHMYQQLGLKAGVGFWYRARLIDRTGNQSAWTDFIQGSSSSVAADYLVDIDNQIKQTDAYKELTADIADLSDDIQSARDDISKVTTESAATKAGLAQEVTDRKKAITDEATARAQALLTEKNERVADISNVNQTIQTTTESLAQQIGQISAGTGSQFDPAKIWYFDSTVEGWTGNGSPTIVDGWIRPANHATDPWVASPGSLGVNSSSYRFVKLRIRKFGAPGWAGQLRWRGTGGFNDTNMLTVAEPAYDANGIATLEFDNIPWLTETTMNQFRLDLSTKQDATNFFLIDWVALGRPTPGAGMAALQAETTARVAGDQAEATARETLATQIRGGYAGDDPSKLASGLLYTERQARITAQEAEVTERKKLESTVNTNQASVTQELATLTTEQEAQATTLSGLQVTVGKNTADITTVTKAVADNNKAQTTALAAVKATTDQNTADISTETMARTDGDSALGRRIDSLKVDVDGNTASRDAGIVGSVSNAIANFFAFSDQRVTFAVGETKTQADITETRKTAADATSAVAEQVTTLKATVEQNGQTNAAAITRIDKAVTDLESATATSIQQVTASIGQTNANVQTTSQAVVDINGKLSAQWGVKVQVEANGVKRIAGIQLGIDGAGASNFLISADTFAVYNPTTNGQELVFASTGGQMFMRSVFIQDGSIDNGKIGNYIQSSNWDGTGNVGWHINKSGYATFNGVTVRGTIYATDGSFRGRVEATSGSFKGTVEATSFIGDVANTGVYPDSSNRSNNAVSTSVAMAYTDSSNNGLNKNAVVEALIYVRGTTGAVGSTVNLTIAGNVRTFTFDVPVGGFWFTARHAVTGLTGQRIDASIFVSSSNATVAIYAPTITVTRGTGSFS</sequence>
<dbReference type="Pfam" id="PF09327">
    <property type="entry name" value="Phage_Tail_Tip"/>
    <property type="match status" value="1"/>
</dbReference>
<dbReference type="InterPro" id="IPR003961">
    <property type="entry name" value="FN3_dom"/>
</dbReference>
<dbReference type="InterPro" id="IPR036116">
    <property type="entry name" value="FN3_sf"/>
</dbReference>
<reference evidence="4 5" key="1">
    <citation type="submission" date="2019-01" db="EMBL/GenBank/DDBJ databases">
        <title>Florfenicol resistance in Enterobacteriaceae and whole-genome sequence analysis of florfenicol-resistant Leclercia adecarboxylata strain R25.</title>
        <authorList>
            <person name="Bao Q."/>
            <person name="Ying Y."/>
        </authorList>
    </citation>
    <scope>NUCLEOTIDE SEQUENCE [LARGE SCALE GENOMIC DNA]</scope>
    <source>
        <strain evidence="4 5">R25</strain>
    </source>
</reference>
<dbReference type="PANTHER" id="PTHR36251:SF2">
    <property type="entry name" value="GIFSY-2 PROPHAGE HOST SPECIFICITY PROTEIN J, PHAGE LAMBDA"/>
    <property type="match status" value="1"/>
</dbReference>
<dbReference type="InterPro" id="IPR013783">
    <property type="entry name" value="Ig-like_fold"/>
</dbReference>
<feature type="region of interest" description="Disordered" evidence="2">
    <location>
        <begin position="1"/>
        <end position="27"/>
    </location>
</feature>